<dbReference type="Pfam" id="PF00326">
    <property type="entry name" value="Peptidase_S9"/>
    <property type="match status" value="1"/>
</dbReference>
<dbReference type="InterPro" id="IPR029058">
    <property type="entry name" value="AB_hydrolase_fold"/>
</dbReference>
<reference evidence="4 5" key="1">
    <citation type="submission" date="2019-01" db="EMBL/GenBank/DDBJ databases">
        <authorList>
            <person name="Chen W.-M."/>
        </authorList>
    </citation>
    <scope>NUCLEOTIDE SEQUENCE [LARGE SCALE GENOMIC DNA]</scope>
    <source>
        <strain evidence="4 5">KYPY4</strain>
    </source>
</reference>
<feature type="chain" id="PRO_5019028499" evidence="2">
    <location>
        <begin position="32"/>
        <end position="1001"/>
    </location>
</feature>
<keyword evidence="2" id="KW-0732">Signal</keyword>
<accession>A0A437RLL2</accession>
<evidence type="ECO:0000313" key="5">
    <source>
        <dbReference type="Proteomes" id="UP000285575"/>
    </source>
</evidence>
<dbReference type="OrthoDB" id="262125at2"/>
<dbReference type="Gene3D" id="3.40.50.1820">
    <property type="entry name" value="alpha/beta hydrolase"/>
    <property type="match status" value="1"/>
</dbReference>
<dbReference type="InterPro" id="IPR001375">
    <property type="entry name" value="Peptidase_S9_cat"/>
</dbReference>
<dbReference type="RefSeq" id="WP_128227928.1">
    <property type="nucleotide sequence ID" value="NZ_SACR01000002.1"/>
</dbReference>
<dbReference type="GO" id="GO:0008236">
    <property type="term" value="F:serine-type peptidase activity"/>
    <property type="evidence" value="ECO:0007669"/>
    <property type="project" value="InterPro"/>
</dbReference>
<dbReference type="PANTHER" id="PTHR11731">
    <property type="entry name" value="PROTEASE FAMILY S9B,C DIPEPTIDYL-PEPTIDASE IV-RELATED"/>
    <property type="match status" value="1"/>
</dbReference>
<dbReference type="GO" id="GO:0006508">
    <property type="term" value="P:proteolysis"/>
    <property type="evidence" value="ECO:0007669"/>
    <property type="project" value="InterPro"/>
</dbReference>
<dbReference type="SUPFAM" id="SSF82171">
    <property type="entry name" value="DPP6 N-terminal domain-like"/>
    <property type="match status" value="1"/>
</dbReference>
<proteinExistence type="predicted"/>
<feature type="compositionally biased region" description="Pro residues" evidence="1">
    <location>
        <begin position="377"/>
        <end position="386"/>
    </location>
</feature>
<name>A0A437RLL2_9BURK</name>
<dbReference type="InterPro" id="IPR011042">
    <property type="entry name" value="6-blade_b-propeller_TolB-like"/>
</dbReference>
<organism evidence="4 5">
    <name type="scientific">Rubrivivax rivuli</name>
    <dbReference type="NCBI Taxonomy" id="1862385"/>
    <lineage>
        <taxon>Bacteria</taxon>
        <taxon>Pseudomonadati</taxon>
        <taxon>Pseudomonadota</taxon>
        <taxon>Betaproteobacteria</taxon>
        <taxon>Burkholderiales</taxon>
        <taxon>Sphaerotilaceae</taxon>
        <taxon>Rubrivivax</taxon>
    </lineage>
</organism>
<feature type="region of interest" description="Disordered" evidence="1">
    <location>
        <begin position="375"/>
        <end position="394"/>
    </location>
</feature>
<feature type="region of interest" description="Disordered" evidence="1">
    <location>
        <begin position="82"/>
        <end position="111"/>
    </location>
</feature>
<dbReference type="GO" id="GO:0008239">
    <property type="term" value="F:dipeptidyl-peptidase activity"/>
    <property type="evidence" value="ECO:0007669"/>
    <property type="project" value="TreeGrafter"/>
</dbReference>
<gene>
    <name evidence="4" type="ORF">EOE66_06910</name>
</gene>
<keyword evidence="5" id="KW-1185">Reference proteome</keyword>
<feature type="region of interest" description="Disordered" evidence="1">
    <location>
        <begin position="612"/>
        <end position="631"/>
    </location>
</feature>
<dbReference type="Proteomes" id="UP000285575">
    <property type="component" value="Unassembled WGS sequence"/>
</dbReference>
<dbReference type="AlphaFoldDB" id="A0A437RLL2"/>
<protein>
    <submittedName>
        <fullName evidence="4">S9 family peptidase</fullName>
    </submittedName>
</protein>
<dbReference type="PANTHER" id="PTHR11731:SF193">
    <property type="entry name" value="DIPEPTIDYL PEPTIDASE 9"/>
    <property type="match status" value="1"/>
</dbReference>
<feature type="signal peptide" evidence="2">
    <location>
        <begin position="1"/>
        <end position="31"/>
    </location>
</feature>
<comment type="caution">
    <text evidence="4">The sequence shown here is derived from an EMBL/GenBank/DDBJ whole genome shotgun (WGS) entry which is preliminary data.</text>
</comment>
<evidence type="ECO:0000256" key="1">
    <source>
        <dbReference type="SAM" id="MobiDB-lite"/>
    </source>
</evidence>
<evidence type="ECO:0000313" key="4">
    <source>
        <dbReference type="EMBL" id="RVU47465.1"/>
    </source>
</evidence>
<dbReference type="Gene3D" id="2.120.10.30">
    <property type="entry name" value="TolB, C-terminal domain"/>
    <property type="match status" value="1"/>
</dbReference>
<dbReference type="EMBL" id="SACR01000002">
    <property type="protein sequence ID" value="RVU47465.1"/>
    <property type="molecule type" value="Genomic_DNA"/>
</dbReference>
<evidence type="ECO:0000259" key="3">
    <source>
        <dbReference type="Pfam" id="PF00326"/>
    </source>
</evidence>
<dbReference type="SUPFAM" id="SSF53474">
    <property type="entry name" value="alpha/beta-Hydrolases"/>
    <property type="match status" value="1"/>
</dbReference>
<evidence type="ECO:0000256" key="2">
    <source>
        <dbReference type="SAM" id="SignalP"/>
    </source>
</evidence>
<dbReference type="InterPro" id="IPR050278">
    <property type="entry name" value="Serine_Prot_S9B/DPPIV"/>
</dbReference>
<feature type="domain" description="Peptidase S9 prolyl oligopeptidase catalytic" evidence="3">
    <location>
        <begin position="790"/>
        <end position="969"/>
    </location>
</feature>
<sequence length="1001" mass="109665">MKHLSLRRPLQALLLSTALAAVFTAAAQAPAAPPAGPRALSYADTDAWRSIATPTLSNDGAWLAYSVQPQLGDGELVLRERSSGKERREGVGMLPPPVTTPNAENPDAPPPPRAIRVVFSSDSRFLVASTNPTQAETLAARKARTRPDDMLKGGLLIVDLKAEGPALRVPRVKSLALPSKGGAWLAYLKEAEPAPAARPAAAGSAPAAATAPTAARAPAAGAAAAGAGAPRKEYGTELVVRDLTSGTERRFPDVLEMSWARDGQTLVYTVSSRTEANNGVYALAPQTGAAPVALLSGKGRYSKLTWDRAQTQLAFLSDRDDEAAKVPAFKLYHWPRGSAAAVEKVTAATPGFPAGQVVSDKGPIAFSRDGRKLYVPAAPPPKPPRTPESQPHEEDRVVADLWRWNDDLVQPMQKVRAVVERNRSFRGVLDLASNTYVQLADESLRQVSLSDDGQRALGLDDRAYRRRVDYDGLYHDVYVVNPRSGARKLALKMQRLGFNASLNAEQWSPDGRWLLHYQDRQWSAIDTETGALQPLSKAIPRPVHNELHDAPGPAAAYGTAGWTSDSLSALVYDRYDVWQVFVDGRAPRNLTLGEGRKTRTRLVVQRIDPVDEDDDERGIDPTKPLTLRGESETTRASGFLRTGFDAKTAPQKLTWGDQAWRFVARAREADVAITTASRFDAFPELRLSDLAFANPQPVTDVGVQLKAFRWGRAELMDFRNAKGVALQAAVYRPADFDPKKKYPVMVYIYERVSQNVHNFVNPTPSNIVNISLYTSNGYVVLAPDIAYTVGQPGRSALDAVLPAIDALVKKGGIDEKNIGIQGHSWGGYQIAWMVTKTNRFKAAGAGAPVGNMTSAYSGIRWGSGLPRQFQYEQGQSRIGPSMNKALPLYLENSPVFHVDKVKTPLLILHNDADDAVPWYQGIELFLALRRLEKEAYLFNYNNQLHNLRRRADQKDFAVRMQQFFDHFLKGAPAPAWMREGIPFNDREEEKESFAKAAATQP</sequence>